<organism evidence="1 2">
    <name type="scientific">Rhodocollybia butyracea</name>
    <dbReference type="NCBI Taxonomy" id="206335"/>
    <lineage>
        <taxon>Eukaryota</taxon>
        <taxon>Fungi</taxon>
        <taxon>Dikarya</taxon>
        <taxon>Basidiomycota</taxon>
        <taxon>Agaricomycotina</taxon>
        <taxon>Agaricomycetes</taxon>
        <taxon>Agaricomycetidae</taxon>
        <taxon>Agaricales</taxon>
        <taxon>Marasmiineae</taxon>
        <taxon>Omphalotaceae</taxon>
        <taxon>Rhodocollybia</taxon>
    </lineage>
</organism>
<comment type="caution">
    <text evidence="1">The sequence shown here is derived from an EMBL/GenBank/DDBJ whole genome shotgun (WGS) entry which is preliminary data.</text>
</comment>
<gene>
    <name evidence="1" type="ORF">BDP27DRAFT_1141058</name>
</gene>
<reference evidence="1" key="1">
    <citation type="submission" date="2020-11" db="EMBL/GenBank/DDBJ databases">
        <authorList>
            <consortium name="DOE Joint Genome Institute"/>
            <person name="Ahrendt S."/>
            <person name="Riley R."/>
            <person name="Andreopoulos W."/>
            <person name="Labutti K."/>
            <person name="Pangilinan J."/>
            <person name="Ruiz-Duenas F.J."/>
            <person name="Barrasa J.M."/>
            <person name="Sanchez-Garcia M."/>
            <person name="Camarero S."/>
            <person name="Miyauchi S."/>
            <person name="Serrano A."/>
            <person name="Linde D."/>
            <person name="Babiker R."/>
            <person name="Drula E."/>
            <person name="Ayuso-Fernandez I."/>
            <person name="Pacheco R."/>
            <person name="Padilla G."/>
            <person name="Ferreira P."/>
            <person name="Barriuso J."/>
            <person name="Kellner H."/>
            <person name="Castanera R."/>
            <person name="Alfaro M."/>
            <person name="Ramirez L."/>
            <person name="Pisabarro A.G."/>
            <person name="Kuo A."/>
            <person name="Tritt A."/>
            <person name="Lipzen A."/>
            <person name="He G."/>
            <person name="Yan M."/>
            <person name="Ng V."/>
            <person name="Cullen D."/>
            <person name="Martin F."/>
            <person name="Rosso M.-N."/>
            <person name="Henrissat B."/>
            <person name="Hibbett D."/>
            <person name="Martinez A.T."/>
            <person name="Grigoriev I.V."/>
        </authorList>
    </citation>
    <scope>NUCLEOTIDE SEQUENCE</scope>
    <source>
        <strain evidence="1">AH 40177</strain>
    </source>
</reference>
<dbReference type="EMBL" id="JADNRY010000493">
    <property type="protein sequence ID" value="KAF9048136.1"/>
    <property type="molecule type" value="Genomic_DNA"/>
</dbReference>
<dbReference type="AlphaFoldDB" id="A0A9P5P2Q7"/>
<dbReference type="Proteomes" id="UP000772434">
    <property type="component" value="Unassembled WGS sequence"/>
</dbReference>
<evidence type="ECO:0000313" key="1">
    <source>
        <dbReference type="EMBL" id="KAF9048136.1"/>
    </source>
</evidence>
<dbReference type="OrthoDB" id="3247294at2759"/>
<evidence type="ECO:0000313" key="2">
    <source>
        <dbReference type="Proteomes" id="UP000772434"/>
    </source>
</evidence>
<name>A0A9P5P2Q7_9AGAR</name>
<keyword evidence="2" id="KW-1185">Reference proteome</keyword>
<accession>A0A9P5P2Q7</accession>
<proteinExistence type="predicted"/>
<protein>
    <submittedName>
        <fullName evidence="1">Uncharacterized protein</fullName>
    </submittedName>
</protein>
<feature type="non-terminal residue" evidence="1">
    <location>
        <position position="1"/>
    </location>
</feature>
<feature type="non-terminal residue" evidence="1">
    <location>
        <position position="90"/>
    </location>
</feature>
<sequence length="90" mass="10774">FHSYLCSMWMSEDIVKMWSAVYRGQRTIFKESDTNMLIEAYHHVLKSKFLHGKRNRRADHLVHTLVVDLLEYCCSKQQRQDNLFEGPNLE</sequence>